<dbReference type="Gene3D" id="3.30.70.330">
    <property type="match status" value="1"/>
</dbReference>
<accession>A0AA40F2C0</accession>
<feature type="compositionally biased region" description="Low complexity" evidence="1">
    <location>
        <begin position="287"/>
        <end position="311"/>
    </location>
</feature>
<feature type="compositionally biased region" description="Polar residues" evidence="1">
    <location>
        <begin position="95"/>
        <end position="104"/>
    </location>
</feature>
<sequence>MAPLILHNVPDDELYIGDDGVKRPYAMLFSQQEGAGLGRSRKSAHESGSFGKSTRRSRSKTGTPARREDPTLAGADKVFTSWAQSHVGPPAGASQGKSSTSQAQGLDDGAPAAAQTRSIDEPTEVILRGYRSPEQQYAAINHFEQLAGRICEDYPREPPAESRRYKSDLRDPAYTRRRPLTSAERAKVNRSDSGEHWVKITFESQEAADAAVFASPQSVLGYLVSAEPYHGIPPPRDEPMPDTSSLIDDPQATRNPRRKSTVNIAGFAAAMMNPTIADFSPPRSLASSRTADTATAASTTTSGTVRTGTVTGDRRPVVGAWAATTSGADVVPAQQPQPQPPMVDQFCRAIPTVRKAKILPAEQAVLPSPGFTQRALNNIPLYTFFSGSLIGNEVPRTDLGEFDWDRASLYWKFIWMLDSCFGLFGGDIVSGDKDD</sequence>
<proteinExistence type="predicted"/>
<evidence type="ECO:0008006" key="4">
    <source>
        <dbReference type="Google" id="ProtNLM"/>
    </source>
</evidence>
<dbReference type="Proteomes" id="UP001172155">
    <property type="component" value="Unassembled WGS sequence"/>
</dbReference>
<evidence type="ECO:0000313" key="3">
    <source>
        <dbReference type="Proteomes" id="UP001172155"/>
    </source>
</evidence>
<comment type="caution">
    <text evidence="2">The sequence shown here is derived from an EMBL/GenBank/DDBJ whole genome shotgun (WGS) entry which is preliminary data.</text>
</comment>
<evidence type="ECO:0000313" key="2">
    <source>
        <dbReference type="EMBL" id="KAK0749587.1"/>
    </source>
</evidence>
<evidence type="ECO:0000256" key="1">
    <source>
        <dbReference type="SAM" id="MobiDB-lite"/>
    </source>
</evidence>
<gene>
    <name evidence="2" type="ORF">B0T18DRAFT_365196</name>
</gene>
<feature type="region of interest" description="Disordered" evidence="1">
    <location>
        <begin position="280"/>
        <end position="312"/>
    </location>
</feature>
<feature type="region of interest" description="Disordered" evidence="1">
    <location>
        <begin position="231"/>
        <end position="258"/>
    </location>
</feature>
<dbReference type="InterPro" id="IPR012677">
    <property type="entry name" value="Nucleotide-bd_a/b_plait_sf"/>
</dbReference>
<protein>
    <recommendedName>
        <fullName evidence="4">Nucleoporin NUP53</fullName>
    </recommendedName>
</protein>
<name>A0AA40F2C0_9PEZI</name>
<organism evidence="2 3">
    <name type="scientific">Schizothecium vesticola</name>
    <dbReference type="NCBI Taxonomy" id="314040"/>
    <lineage>
        <taxon>Eukaryota</taxon>
        <taxon>Fungi</taxon>
        <taxon>Dikarya</taxon>
        <taxon>Ascomycota</taxon>
        <taxon>Pezizomycotina</taxon>
        <taxon>Sordariomycetes</taxon>
        <taxon>Sordariomycetidae</taxon>
        <taxon>Sordariales</taxon>
        <taxon>Schizotheciaceae</taxon>
        <taxon>Schizothecium</taxon>
    </lineage>
</organism>
<keyword evidence="3" id="KW-1185">Reference proteome</keyword>
<feature type="region of interest" description="Disordered" evidence="1">
    <location>
        <begin position="33"/>
        <end position="120"/>
    </location>
</feature>
<dbReference type="AlphaFoldDB" id="A0AA40F2C0"/>
<reference evidence="2" key="1">
    <citation type="submission" date="2023-06" db="EMBL/GenBank/DDBJ databases">
        <title>Genome-scale phylogeny and comparative genomics of the fungal order Sordariales.</title>
        <authorList>
            <consortium name="Lawrence Berkeley National Laboratory"/>
            <person name="Hensen N."/>
            <person name="Bonometti L."/>
            <person name="Westerberg I."/>
            <person name="Brannstrom I.O."/>
            <person name="Guillou S."/>
            <person name="Cros-Aarteil S."/>
            <person name="Calhoun S."/>
            <person name="Haridas S."/>
            <person name="Kuo A."/>
            <person name="Mondo S."/>
            <person name="Pangilinan J."/>
            <person name="Riley R."/>
            <person name="LaButti K."/>
            <person name="Andreopoulos B."/>
            <person name="Lipzen A."/>
            <person name="Chen C."/>
            <person name="Yanf M."/>
            <person name="Daum C."/>
            <person name="Ng V."/>
            <person name="Clum A."/>
            <person name="Steindorff A."/>
            <person name="Ohm R."/>
            <person name="Martin F."/>
            <person name="Silar P."/>
            <person name="Natvig D."/>
            <person name="Lalanne C."/>
            <person name="Gautier V."/>
            <person name="Ament-velasquez S.L."/>
            <person name="Kruys A."/>
            <person name="Hutchinson M.I."/>
            <person name="Powell A.J."/>
            <person name="Barry K."/>
            <person name="Miller A.N."/>
            <person name="Grigoriev I.V."/>
            <person name="Debuchy R."/>
            <person name="Gladieux P."/>
            <person name="Thoren M.H."/>
            <person name="Johannesson H."/>
        </authorList>
    </citation>
    <scope>NUCLEOTIDE SEQUENCE</scope>
    <source>
        <strain evidence="2">SMH3187-1</strain>
    </source>
</reference>
<dbReference type="EMBL" id="JAUKUD010000003">
    <property type="protein sequence ID" value="KAK0749587.1"/>
    <property type="molecule type" value="Genomic_DNA"/>
</dbReference>